<dbReference type="HOGENOM" id="CLU_2525443_0_0_5"/>
<evidence type="ECO:0000313" key="2">
    <source>
        <dbReference type="EMBL" id="KGM86325.1"/>
    </source>
</evidence>
<dbReference type="AlphaFoldDB" id="A0A0A0HGR6"/>
<reference evidence="2 3" key="1">
    <citation type="submission" date="2013-01" db="EMBL/GenBank/DDBJ databases">
        <authorList>
            <person name="Fiebig A."/>
            <person name="Goeker M."/>
            <person name="Klenk H.-P.P."/>
        </authorList>
    </citation>
    <scope>NUCLEOTIDE SEQUENCE [LARGE SCALE GENOMIC DNA]</scope>
    <source>
        <strain evidence="2 3">DSM 17069</strain>
    </source>
</reference>
<keyword evidence="1" id="KW-0812">Transmembrane</keyword>
<feature type="transmembrane region" description="Helical" evidence="1">
    <location>
        <begin position="35"/>
        <end position="56"/>
    </location>
</feature>
<proteinExistence type="predicted"/>
<organism evidence="2 3">
    <name type="scientific">Roseovarius mucosus DSM 17069</name>
    <dbReference type="NCBI Taxonomy" id="1288298"/>
    <lineage>
        <taxon>Bacteria</taxon>
        <taxon>Pseudomonadati</taxon>
        <taxon>Pseudomonadota</taxon>
        <taxon>Alphaproteobacteria</taxon>
        <taxon>Rhodobacterales</taxon>
        <taxon>Roseobacteraceae</taxon>
        <taxon>Roseovarius</taxon>
    </lineage>
</organism>
<dbReference type="EMBL" id="AONH01000019">
    <property type="protein sequence ID" value="KGM86325.1"/>
    <property type="molecule type" value="Genomic_DNA"/>
</dbReference>
<keyword evidence="1" id="KW-1133">Transmembrane helix</keyword>
<dbReference type="STRING" id="215743.ROSMUCSMR3_02771"/>
<dbReference type="PATRIC" id="fig|1288298.3.peg.3747"/>
<dbReference type="OrthoDB" id="7869559at2"/>
<dbReference type="RefSeq" id="WP_037275041.1">
    <property type="nucleotide sequence ID" value="NZ_KN293984.1"/>
</dbReference>
<evidence type="ECO:0000256" key="1">
    <source>
        <dbReference type="SAM" id="Phobius"/>
    </source>
</evidence>
<protein>
    <submittedName>
        <fullName evidence="2">Uncharacterized protein</fullName>
    </submittedName>
</protein>
<dbReference type="eggNOG" id="ENOG5032ZZR">
    <property type="taxonomic scope" value="Bacteria"/>
</dbReference>
<keyword evidence="1" id="KW-0472">Membrane</keyword>
<comment type="caution">
    <text evidence="2">The sequence shown here is derived from an EMBL/GenBank/DDBJ whole genome shotgun (WGS) entry which is preliminary data.</text>
</comment>
<accession>A0A0A0HGR6</accession>
<name>A0A0A0HGR6_9RHOB</name>
<sequence length="83" mass="8917">MQKLIAIVNVIAWAGFWSFGYLALSARVENTAQMVTAAVLAAMGGGVGMLAYLWLVRHTEATGYAKPANRAIKPDDEIHGEVL</sequence>
<gene>
    <name evidence="2" type="ORF">rosmuc_03735</name>
</gene>
<dbReference type="Proteomes" id="UP000030021">
    <property type="component" value="Unassembled WGS sequence"/>
</dbReference>
<evidence type="ECO:0000313" key="3">
    <source>
        <dbReference type="Proteomes" id="UP000030021"/>
    </source>
</evidence>